<evidence type="ECO:0000256" key="7">
    <source>
        <dbReference type="ARBA" id="ARBA00022935"/>
    </source>
</evidence>
<dbReference type="GO" id="GO:0016832">
    <property type="term" value="F:aldehyde-lyase activity"/>
    <property type="evidence" value="ECO:0007669"/>
    <property type="project" value="TreeGrafter"/>
</dbReference>
<reference evidence="16 17" key="1">
    <citation type="submission" date="2018-08" db="EMBL/GenBank/DDBJ databases">
        <title>A genome reference for cultivated species of the human gut microbiota.</title>
        <authorList>
            <person name="Zou Y."/>
            <person name="Xue W."/>
            <person name="Luo G."/>
        </authorList>
    </citation>
    <scope>NUCLEOTIDE SEQUENCE [LARGE SCALE GENOMIC DNA]</scope>
    <source>
        <strain evidence="16 17">OF01-2LB</strain>
    </source>
</reference>
<dbReference type="Proteomes" id="UP000260025">
    <property type="component" value="Unassembled WGS sequence"/>
</dbReference>
<reference evidence="15" key="2">
    <citation type="journal article" date="2022" name="Clin. Infect. Dis.">
        <title>Association between Clostridium innocuum and antibiotic-associated diarrhea in adults and children: A cross-sectional study and comparative genomics analysis.</title>
        <authorList>
            <person name="Cherny K.E."/>
            <person name="Muscat E.B."/>
            <person name="Balaji A."/>
            <person name="Mukherjee J."/>
            <person name="Ozer E.A."/>
            <person name="Angarone M.P."/>
            <person name="Hauser A.R."/>
            <person name="Sichel J.S."/>
            <person name="Amponsah E."/>
            <person name="Kociolek L.K."/>
        </authorList>
    </citation>
    <scope>NUCLEOTIDE SEQUENCE</scope>
    <source>
        <strain evidence="15">NU1-AC-029v</strain>
    </source>
</reference>
<evidence type="ECO:0000256" key="2">
    <source>
        <dbReference type="ARBA" id="ARBA00001947"/>
    </source>
</evidence>
<evidence type="ECO:0000256" key="5">
    <source>
        <dbReference type="ARBA" id="ARBA00022723"/>
    </source>
</evidence>
<dbReference type="OrthoDB" id="9786287at2"/>
<dbReference type="PANTHER" id="PTHR22789">
    <property type="entry name" value="FUCULOSE PHOSPHATE ALDOLASE"/>
    <property type="match status" value="1"/>
</dbReference>
<evidence type="ECO:0000256" key="6">
    <source>
        <dbReference type="ARBA" id="ARBA00022833"/>
    </source>
</evidence>
<evidence type="ECO:0000256" key="13">
    <source>
        <dbReference type="ARBA" id="ARBA00074961"/>
    </source>
</evidence>
<comment type="function">
    <text evidence="11">Involved in the degradation of L-arabinose. Catalyzes the interconversion of L-ribulose 5-phosphate (LRu5P) and D-xylulose 5-phosphate (D-Xu5P) via a retroaldol/aldol mechanism (carbon-carbon bond cleavage analogous to a class II aldolase reaction).</text>
</comment>
<dbReference type="Proteomes" id="UP001203972">
    <property type="component" value="Unassembled WGS sequence"/>
</dbReference>
<evidence type="ECO:0000256" key="8">
    <source>
        <dbReference type="ARBA" id="ARBA00023235"/>
    </source>
</evidence>
<keyword evidence="5" id="KW-0479">Metal-binding</keyword>
<evidence type="ECO:0000256" key="11">
    <source>
        <dbReference type="ARBA" id="ARBA00053542"/>
    </source>
</evidence>
<evidence type="ECO:0000256" key="1">
    <source>
        <dbReference type="ARBA" id="ARBA00001726"/>
    </source>
</evidence>
<dbReference type="GO" id="GO:0005829">
    <property type="term" value="C:cytosol"/>
    <property type="evidence" value="ECO:0007669"/>
    <property type="project" value="TreeGrafter"/>
</dbReference>
<feature type="domain" description="Class II aldolase/adducin N-terminal" evidence="14">
    <location>
        <begin position="7"/>
        <end position="197"/>
    </location>
</feature>
<dbReference type="GO" id="GO:0046872">
    <property type="term" value="F:metal ion binding"/>
    <property type="evidence" value="ECO:0007669"/>
    <property type="project" value="UniProtKB-KW"/>
</dbReference>
<dbReference type="SUPFAM" id="SSF53639">
    <property type="entry name" value="AraD/HMP-PK domain-like"/>
    <property type="match status" value="1"/>
</dbReference>
<name>A0A3E2W097_CLOIN</name>
<gene>
    <name evidence="16" type="primary">araD</name>
    <name evidence="16" type="ORF">DXA38_06840</name>
    <name evidence="15" type="ORF">MKC95_12615</name>
</gene>
<dbReference type="RefSeq" id="WP_054344227.1">
    <property type="nucleotide sequence ID" value="NZ_BAABYY010000002.1"/>
</dbReference>
<sequence length="231" mass="26454">MYENIKERVWKANLQLPALGLVILTWGNASCIDRELGVIAIKPSGIQYDKLKPEDIIICDLNGKVVDGCYRPSSDLATHLCLYKAFPDIQSIIHTHSKWATIWAQATRDIPIYGTTHADYFYGDIPCTKPMEKQQILDDYEWNTGEQIITTFQERHLSTEMMNAVLVSGHGPFVWGDCIDNAVENALVLEYIAEMAYHRECLNQTPKNLLSQEILKKHYFRKHGKDAYYGQ</sequence>
<keyword evidence="8 15" id="KW-0413">Isomerase</keyword>
<evidence type="ECO:0000259" key="14">
    <source>
        <dbReference type="SMART" id="SM01007"/>
    </source>
</evidence>
<evidence type="ECO:0000313" key="17">
    <source>
        <dbReference type="Proteomes" id="UP000260025"/>
    </source>
</evidence>
<organism evidence="16 17">
    <name type="scientific">Clostridium innocuum</name>
    <dbReference type="NCBI Taxonomy" id="1522"/>
    <lineage>
        <taxon>Bacteria</taxon>
        <taxon>Bacillati</taxon>
        <taxon>Bacillota</taxon>
        <taxon>Clostridia</taxon>
        <taxon>Eubacteriales</taxon>
        <taxon>Clostridiaceae</taxon>
        <taxon>Clostridium</taxon>
    </lineage>
</organism>
<dbReference type="PANTHER" id="PTHR22789:SF8">
    <property type="entry name" value="L-RIBULOSE-5-PHOSPHATE 4-EPIMERASE SGBE"/>
    <property type="match status" value="1"/>
</dbReference>
<dbReference type="NCBIfam" id="NF006047">
    <property type="entry name" value="PRK08193.1"/>
    <property type="match status" value="1"/>
</dbReference>
<dbReference type="EMBL" id="QVEV01000007">
    <property type="protein sequence ID" value="RGC16748.1"/>
    <property type="molecule type" value="Genomic_DNA"/>
</dbReference>
<comment type="catalytic activity">
    <reaction evidence="1">
        <text>L-ribulose 5-phosphate = D-xylulose 5-phosphate</text>
        <dbReference type="Rhea" id="RHEA:22368"/>
        <dbReference type="ChEBI" id="CHEBI:57737"/>
        <dbReference type="ChEBI" id="CHEBI:58226"/>
        <dbReference type="EC" id="5.1.3.4"/>
    </reaction>
</comment>
<keyword evidence="7" id="KW-0054">Arabinose catabolism</keyword>
<comment type="cofactor">
    <cofactor evidence="2">
        <name>Zn(2+)</name>
        <dbReference type="ChEBI" id="CHEBI:29105"/>
    </cofactor>
</comment>
<dbReference type="Pfam" id="PF00596">
    <property type="entry name" value="Aldolase_II"/>
    <property type="match status" value="1"/>
</dbReference>
<evidence type="ECO:0000256" key="12">
    <source>
        <dbReference type="ARBA" id="ARBA00060520"/>
    </source>
</evidence>
<keyword evidence="9" id="KW-0119">Carbohydrate metabolism</keyword>
<comment type="similarity">
    <text evidence="3">Belongs to the aldolase class II family. AraD/FucA subfamily.</text>
</comment>
<dbReference type="GO" id="GO:0008742">
    <property type="term" value="F:L-ribulose-phosphate 4-epimerase activity"/>
    <property type="evidence" value="ECO:0007669"/>
    <property type="project" value="UniProtKB-EC"/>
</dbReference>
<evidence type="ECO:0000256" key="4">
    <source>
        <dbReference type="ARBA" id="ARBA00013186"/>
    </source>
</evidence>
<keyword evidence="6" id="KW-0862">Zinc</keyword>
<comment type="caution">
    <text evidence="16">The sequence shown here is derived from an EMBL/GenBank/DDBJ whole genome shotgun (WGS) entry which is preliminary data.</text>
</comment>
<evidence type="ECO:0000256" key="3">
    <source>
        <dbReference type="ARBA" id="ARBA00010037"/>
    </source>
</evidence>
<dbReference type="GO" id="GO:0019568">
    <property type="term" value="P:arabinose catabolic process"/>
    <property type="evidence" value="ECO:0007669"/>
    <property type="project" value="UniProtKB-KW"/>
</dbReference>
<dbReference type="InterPro" id="IPR036409">
    <property type="entry name" value="Aldolase_II/adducin_N_sf"/>
</dbReference>
<comment type="pathway">
    <text evidence="12">Carbohydrate degradation; L-arabinose degradation via L-ribulose; D-xylulose 5-phosphate from L-arabinose (bacterial route): step 3/3.</text>
</comment>
<proteinExistence type="inferred from homology"/>
<dbReference type="EC" id="5.1.3.4" evidence="4"/>
<protein>
    <recommendedName>
        <fullName evidence="13">L-ribulose-5-phosphate 4-epimerase</fullName>
        <ecNumber evidence="4">5.1.3.4</ecNumber>
    </recommendedName>
    <alternativeName>
        <fullName evidence="10">Phosphoribulose isomerase</fullName>
    </alternativeName>
</protein>
<dbReference type="Gene3D" id="3.40.225.10">
    <property type="entry name" value="Class II aldolase/adducin N-terminal domain"/>
    <property type="match status" value="1"/>
</dbReference>
<dbReference type="FunFam" id="3.40.225.10:FF:000001">
    <property type="entry name" value="L-ribulose-5-phosphate 4-epimerase UlaF"/>
    <property type="match status" value="1"/>
</dbReference>
<accession>A0A3E2W097</accession>
<dbReference type="AlphaFoldDB" id="A0A3E2W097"/>
<dbReference type="SMART" id="SM01007">
    <property type="entry name" value="Aldolase_II"/>
    <property type="match status" value="1"/>
</dbReference>
<evidence type="ECO:0000256" key="9">
    <source>
        <dbReference type="ARBA" id="ARBA00023277"/>
    </source>
</evidence>
<dbReference type="EMBL" id="JAKTMA010000021">
    <property type="protein sequence ID" value="MCR0233613.1"/>
    <property type="molecule type" value="Genomic_DNA"/>
</dbReference>
<dbReference type="InterPro" id="IPR001303">
    <property type="entry name" value="Aldolase_II/adducin_N"/>
</dbReference>
<evidence type="ECO:0000256" key="10">
    <source>
        <dbReference type="ARBA" id="ARBA00032206"/>
    </source>
</evidence>
<evidence type="ECO:0000313" key="16">
    <source>
        <dbReference type="EMBL" id="RGC16748.1"/>
    </source>
</evidence>
<dbReference type="InterPro" id="IPR050197">
    <property type="entry name" value="Aldolase_class_II_sugar_metab"/>
</dbReference>
<evidence type="ECO:0000313" key="15">
    <source>
        <dbReference type="EMBL" id="MCR0233613.1"/>
    </source>
</evidence>